<gene>
    <name evidence="1" type="ORF">METZ01_LOCUS512130</name>
</gene>
<sequence length="58" mass="6453">MLARSFHTIARRGLVATLLLLTWASPARAEVELNINIGEQLRYLDPQLANSIASNYVT</sequence>
<protein>
    <submittedName>
        <fullName evidence="1">Uncharacterized protein</fullName>
    </submittedName>
</protein>
<feature type="non-terminal residue" evidence="1">
    <location>
        <position position="58"/>
    </location>
</feature>
<dbReference type="AlphaFoldDB" id="A0A383EQV6"/>
<evidence type="ECO:0000313" key="1">
    <source>
        <dbReference type="EMBL" id="SVE59276.1"/>
    </source>
</evidence>
<name>A0A383EQV6_9ZZZZ</name>
<organism evidence="1">
    <name type="scientific">marine metagenome</name>
    <dbReference type="NCBI Taxonomy" id="408172"/>
    <lineage>
        <taxon>unclassified sequences</taxon>
        <taxon>metagenomes</taxon>
        <taxon>ecological metagenomes</taxon>
    </lineage>
</organism>
<accession>A0A383EQV6</accession>
<dbReference type="EMBL" id="UINC01228101">
    <property type="protein sequence ID" value="SVE59276.1"/>
    <property type="molecule type" value="Genomic_DNA"/>
</dbReference>
<proteinExistence type="predicted"/>
<reference evidence="1" key="1">
    <citation type="submission" date="2018-05" db="EMBL/GenBank/DDBJ databases">
        <authorList>
            <person name="Lanie J.A."/>
            <person name="Ng W.-L."/>
            <person name="Kazmierczak K.M."/>
            <person name="Andrzejewski T.M."/>
            <person name="Davidsen T.M."/>
            <person name="Wayne K.J."/>
            <person name="Tettelin H."/>
            <person name="Glass J.I."/>
            <person name="Rusch D."/>
            <person name="Podicherti R."/>
            <person name="Tsui H.-C.T."/>
            <person name="Winkler M.E."/>
        </authorList>
    </citation>
    <scope>NUCLEOTIDE SEQUENCE</scope>
</reference>